<evidence type="ECO:0000256" key="4">
    <source>
        <dbReference type="SAM" id="MobiDB-lite"/>
    </source>
</evidence>
<dbReference type="Gene3D" id="1.10.1200.10">
    <property type="entry name" value="ACP-like"/>
    <property type="match status" value="1"/>
</dbReference>
<dbReference type="GO" id="GO:0031177">
    <property type="term" value="F:phosphopantetheine binding"/>
    <property type="evidence" value="ECO:0007669"/>
    <property type="project" value="InterPro"/>
</dbReference>
<feature type="region of interest" description="Disordered" evidence="4">
    <location>
        <begin position="1"/>
        <end position="101"/>
    </location>
</feature>
<dbReference type="SMART" id="SM00823">
    <property type="entry name" value="PKS_PP"/>
    <property type="match status" value="1"/>
</dbReference>
<dbReference type="PROSITE" id="PS00012">
    <property type="entry name" value="PHOSPHOPANTETHEINE"/>
    <property type="match status" value="1"/>
</dbReference>
<dbReference type="SUPFAM" id="SSF52777">
    <property type="entry name" value="CoA-dependent acyltransferases"/>
    <property type="match status" value="2"/>
</dbReference>
<dbReference type="Gene3D" id="3.30.559.10">
    <property type="entry name" value="Chloramphenicol acetyltransferase-like domain"/>
    <property type="match status" value="1"/>
</dbReference>
<gene>
    <name evidence="6" type="ORF">orf_R6</name>
</gene>
<dbReference type="Pfam" id="PF00668">
    <property type="entry name" value="Condensation"/>
    <property type="match status" value="1"/>
</dbReference>
<comment type="cofactor">
    <cofactor evidence="1">
        <name>pantetheine 4'-phosphate</name>
        <dbReference type="ChEBI" id="CHEBI:47942"/>
    </cofactor>
</comment>
<reference evidence="6" key="1">
    <citation type="journal article" date="2008" name="Chem. Biol.">
        <title>Molecular Analysis of the Kirromycin Biosynthetic Gene Cluster Revealed beta-Alanine as Precursor of the Pyridone Moiety.</title>
        <authorList>
            <person name="Weber T."/>
            <person name="Laiple K.J."/>
            <person name="Pross E.K."/>
            <person name="Textor A."/>
            <person name="Grond S."/>
            <person name="Welzel K."/>
            <person name="Pelzer S."/>
            <person name="Vente A."/>
            <person name="Wohlleben W."/>
        </authorList>
    </citation>
    <scope>NUCLEOTIDE SEQUENCE</scope>
    <source>
        <strain evidence="6">Tu 365</strain>
    </source>
</reference>
<dbReference type="InterPro" id="IPR010060">
    <property type="entry name" value="NRPS_synth"/>
</dbReference>
<dbReference type="PANTHER" id="PTHR45398:SF1">
    <property type="entry name" value="ENZYME, PUTATIVE (JCVI)-RELATED"/>
    <property type="match status" value="1"/>
</dbReference>
<keyword evidence="3" id="KW-0597">Phosphoprotein</keyword>
<proteinExistence type="predicted"/>
<organism evidence="6">
    <name type="scientific">Streptomyces collinus</name>
    <dbReference type="NCBI Taxonomy" id="42684"/>
    <lineage>
        <taxon>Bacteria</taxon>
        <taxon>Bacillati</taxon>
        <taxon>Actinomycetota</taxon>
        <taxon>Actinomycetes</taxon>
        <taxon>Kitasatosporales</taxon>
        <taxon>Streptomycetaceae</taxon>
        <taxon>Streptomyces</taxon>
    </lineage>
</organism>
<keyword evidence="2" id="KW-0596">Phosphopantetheine</keyword>
<dbReference type="NCBIfam" id="TIGR01720">
    <property type="entry name" value="NRPS-para261"/>
    <property type="match status" value="1"/>
</dbReference>
<dbReference type="PANTHER" id="PTHR45398">
    <property type="match status" value="1"/>
</dbReference>
<dbReference type="InterPro" id="IPR001242">
    <property type="entry name" value="Condensation_dom"/>
</dbReference>
<evidence type="ECO:0000256" key="3">
    <source>
        <dbReference type="ARBA" id="ARBA00022553"/>
    </source>
</evidence>
<dbReference type="AlphaFoldDB" id="B0B532"/>
<dbReference type="InterPro" id="IPR020806">
    <property type="entry name" value="PKS_PP-bd"/>
</dbReference>
<dbReference type="EMBL" id="AM746336">
    <property type="protein sequence ID" value="CAN89661.1"/>
    <property type="molecule type" value="Genomic_DNA"/>
</dbReference>
<evidence type="ECO:0000313" key="6">
    <source>
        <dbReference type="EMBL" id="CAN89661.1"/>
    </source>
</evidence>
<name>B0B532_STRCU</name>
<dbReference type="GO" id="GO:0003824">
    <property type="term" value="F:catalytic activity"/>
    <property type="evidence" value="ECO:0007669"/>
    <property type="project" value="InterPro"/>
</dbReference>
<dbReference type="Pfam" id="PF00550">
    <property type="entry name" value="PP-binding"/>
    <property type="match status" value="1"/>
</dbReference>
<evidence type="ECO:0000259" key="5">
    <source>
        <dbReference type="PROSITE" id="PS50075"/>
    </source>
</evidence>
<evidence type="ECO:0000256" key="2">
    <source>
        <dbReference type="ARBA" id="ARBA00022450"/>
    </source>
</evidence>
<feature type="region of interest" description="Disordered" evidence="4">
    <location>
        <begin position="169"/>
        <end position="191"/>
    </location>
</feature>
<sequence length="685" mass="70247">MAEPVRPLPGPGAPDVPAAGTALAGRASAGAEALPDDTAPPAGQDTRAARNGGDGASMPGGDWMSGAASAPEYDEASGPERQGAAAPEASAPHDGGSSGAACGSVDALRRLVAQVLGLAADAVGAGQGFTELGGDSIQAIQVVSRARAAGLLLTTRDVLRSDSLAALATTARSTDGPGAGEGPAEPPRRTGPVAATPIMAWLGELDGPVDTYHQSLVVRTPAAFRAEHAVRVVQSLLDTHDMLRLTVPGGAGAAAAECFVPPPGGIDAHTLVEHVHAPDATDTELPALTAGRIAAARHSLSPADGVMVRAVLVDRGPLRQGRLALVVHHLVVDGVSWRILQDDLRTCWERLAAGQDPVLEPAPTPFAHWADLIAADATSGRRMAEATRWAETLRPAPEPLGGICPLDRLDPESADRRLTLTLPPEVAEPLLTAVPGIVNGTVNDVLLTGLALAVLAWRRPVTGPADGGTVLVDVEGHGRQDIAGAPDLSRTVGWFTTVHPVRFDLGRPDLDDVRTDGPAAGAVLRMVKETLRAVPDHGIGHGLLRHGNSRTRPALAALGVPEIGFNYLGRFPMGDSADWSAAPGHDVALDESDDGLAMAHAVEVNAAAHDGPGGTALSATWTWAGNACPDDRAHALAHEWFAVLRALVAYAELPGAVGLTPSDVSLPGLGQADLDAFEAQFGELL</sequence>
<dbReference type="InterPro" id="IPR023213">
    <property type="entry name" value="CAT-like_dom_sf"/>
</dbReference>
<dbReference type="InterPro" id="IPR006162">
    <property type="entry name" value="Ppantetheine_attach_site"/>
</dbReference>
<feature type="compositionally biased region" description="Low complexity" evidence="4">
    <location>
        <begin position="15"/>
        <end position="33"/>
    </location>
</feature>
<dbReference type="InterPro" id="IPR036736">
    <property type="entry name" value="ACP-like_sf"/>
</dbReference>
<dbReference type="SUPFAM" id="SSF47336">
    <property type="entry name" value="ACP-like"/>
    <property type="match status" value="1"/>
</dbReference>
<protein>
    <submittedName>
        <fullName evidence="6">Putative non-ribosomal peptide synthetase</fullName>
    </submittedName>
</protein>
<dbReference type="GO" id="GO:0017000">
    <property type="term" value="P:antibiotic biosynthetic process"/>
    <property type="evidence" value="ECO:0007669"/>
    <property type="project" value="UniProtKB-ARBA"/>
</dbReference>
<evidence type="ECO:0000256" key="1">
    <source>
        <dbReference type="ARBA" id="ARBA00001957"/>
    </source>
</evidence>
<dbReference type="InterPro" id="IPR009081">
    <property type="entry name" value="PP-bd_ACP"/>
</dbReference>
<accession>B0B532</accession>
<feature type="compositionally biased region" description="Pro residues" evidence="4">
    <location>
        <begin position="1"/>
        <end position="14"/>
    </location>
</feature>
<dbReference type="GO" id="GO:0008610">
    <property type="term" value="P:lipid biosynthetic process"/>
    <property type="evidence" value="ECO:0007669"/>
    <property type="project" value="UniProtKB-ARBA"/>
</dbReference>
<dbReference type="PROSITE" id="PS50075">
    <property type="entry name" value="CARRIER"/>
    <property type="match status" value="1"/>
</dbReference>
<feature type="domain" description="Carrier" evidence="5">
    <location>
        <begin position="99"/>
        <end position="175"/>
    </location>
</feature>
<dbReference type="Gene3D" id="3.30.559.30">
    <property type="entry name" value="Nonribosomal peptide synthetase, condensation domain"/>
    <property type="match status" value="1"/>
</dbReference>